<proteinExistence type="predicted"/>
<dbReference type="Gene3D" id="3.30.70.260">
    <property type="match status" value="1"/>
</dbReference>
<dbReference type="InterPro" id="IPR002912">
    <property type="entry name" value="ACT_dom"/>
</dbReference>
<evidence type="ECO:0000313" key="3">
    <source>
        <dbReference type="Proteomes" id="UP000070422"/>
    </source>
</evidence>
<dbReference type="PANTHER" id="PTHR34875">
    <property type="entry name" value="UPF0237 PROTEIN MJ1558"/>
    <property type="match status" value="1"/>
</dbReference>
<dbReference type="Pfam" id="PF13740">
    <property type="entry name" value="ACT_6"/>
    <property type="match status" value="1"/>
</dbReference>
<dbReference type="PATRIC" id="fig|87541.4.peg.657"/>
<dbReference type="NCBIfam" id="NF001220">
    <property type="entry name" value="PRK00194.1"/>
    <property type="match status" value="1"/>
</dbReference>
<organism evidence="2 3">
    <name type="scientific">Aerococcus christensenii</name>
    <dbReference type="NCBI Taxonomy" id="87541"/>
    <lineage>
        <taxon>Bacteria</taxon>
        <taxon>Bacillati</taxon>
        <taxon>Bacillota</taxon>
        <taxon>Bacilli</taxon>
        <taxon>Lactobacillales</taxon>
        <taxon>Aerococcaceae</taxon>
        <taxon>Aerococcus</taxon>
    </lineage>
</organism>
<feature type="domain" description="ACT" evidence="1">
    <location>
        <begin position="12"/>
        <end position="86"/>
    </location>
</feature>
<dbReference type="RefSeq" id="WP_231723628.1">
    <property type="nucleotide sequence ID" value="NZ_CP118095.1"/>
</dbReference>
<dbReference type="SUPFAM" id="SSF55021">
    <property type="entry name" value="ACT-like"/>
    <property type="match status" value="1"/>
</dbReference>
<evidence type="ECO:0000313" key="2">
    <source>
        <dbReference type="EMBL" id="KXB37215.1"/>
    </source>
</evidence>
<dbReference type="PROSITE" id="PS51671">
    <property type="entry name" value="ACT"/>
    <property type="match status" value="1"/>
</dbReference>
<sequence length="95" mass="10825">MENEEASYMQAMITVVGKDRVGILAKVSQECANANINIVDVAQTVMSGYFTMSMLVNIDEMKMAFDSFRKELETVLPDMRVAVMHEDIFRSMHRI</sequence>
<comment type="caution">
    <text evidence="2">The sequence shown here is derived from an EMBL/GenBank/DDBJ whole genome shotgun (WGS) entry which is preliminary data.</text>
</comment>
<dbReference type="InterPro" id="IPR022986">
    <property type="entry name" value="UPF0237_ACT"/>
</dbReference>
<name>A0A133Y249_9LACT</name>
<gene>
    <name evidence="2" type="ORF">HMPREF3187_00656</name>
</gene>
<accession>A0A133Y249</accession>
<protein>
    <submittedName>
        <fullName evidence="2">ACT domain protein</fullName>
    </submittedName>
</protein>
<reference evidence="2 3" key="1">
    <citation type="submission" date="2016-01" db="EMBL/GenBank/DDBJ databases">
        <authorList>
            <person name="Oliw E.H."/>
        </authorList>
    </citation>
    <scope>NUCLEOTIDE SEQUENCE [LARGE SCALE GENOMIC DNA]</scope>
    <source>
        <strain evidence="2 3">KA00635</strain>
    </source>
</reference>
<dbReference type="InterPro" id="IPR050990">
    <property type="entry name" value="UPF0237/GcvR_regulator"/>
</dbReference>
<dbReference type="InterPro" id="IPR045865">
    <property type="entry name" value="ACT-like_dom_sf"/>
</dbReference>
<dbReference type="EMBL" id="LSCQ01000031">
    <property type="protein sequence ID" value="KXB37215.1"/>
    <property type="molecule type" value="Genomic_DNA"/>
</dbReference>
<dbReference type="STRING" id="87541.AWM71_04085"/>
<dbReference type="Proteomes" id="UP000070422">
    <property type="component" value="Unassembled WGS sequence"/>
</dbReference>
<evidence type="ECO:0000259" key="1">
    <source>
        <dbReference type="PROSITE" id="PS51671"/>
    </source>
</evidence>
<dbReference type="AlphaFoldDB" id="A0A133Y249"/>
<dbReference type="PANTHER" id="PTHR34875:SF6">
    <property type="entry name" value="UPF0237 PROTEIN MJ1558"/>
    <property type="match status" value="1"/>
</dbReference>
<dbReference type="CDD" id="cd04872">
    <property type="entry name" value="ACT_1ZPV"/>
    <property type="match status" value="1"/>
</dbReference>